<evidence type="ECO:0000256" key="1">
    <source>
        <dbReference type="SAM" id="MobiDB-lite"/>
    </source>
</evidence>
<reference evidence="2 3" key="1">
    <citation type="submission" date="2016-07" db="EMBL/GenBank/DDBJ databases">
        <title>Pervasive Adenine N6-methylation of Active Genes in Fungi.</title>
        <authorList>
            <consortium name="DOE Joint Genome Institute"/>
            <person name="Mondo S.J."/>
            <person name="Dannebaum R.O."/>
            <person name="Kuo R.C."/>
            <person name="Labutti K."/>
            <person name="Haridas S."/>
            <person name="Kuo A."/>
            <person name="Salamov A."/>
            <person name="Ahrendt S.R."/>
            <person name="Lipzen A."/>
            <person name="Sullivan W."/>
            <person name="Andreopoulos W.B."/>
            <person name="Clum A."/>
            <person name="Lindquist E."/>
            <person name="Daum C."/>
            <person name="Ramamoorthy G.K."/>
            <person name="Gryganskyi A."/>
            <person name="Culley D."/>
            <person name="Magnuson J.K."/>
            <person name="James T.Y."/>
            <person name="O'Malley M.A."/>
            <person name="Stajich J.E."/>
            <person name="Spatafora J.W."/>
            <person name="Visel A."/>
            <person name="Grigoriev I.V."/>
        </authorList>
    </citation>
    <scope>NUCLEOTIDE SEQUENCE [LARGE SCALE GENOMIC DNA]</scope>
    <source>
        <strain evidence="2 3">JEL800</strain>
    </source>
</reference>
<feature type="region of interest" description="Disordered" evidence="1">
    <location>
        <begin position="853"/>
        <end position="910"/>
    </location>
</feature>
<keyword evidence="3" id="KW-1185">Reference proteome</keyword>
<feature type="compositionally biased region" description="Low complexity" evidence="1">
    <location>
        <begin position="1138"/>
        <end position="1166"/>
    </location>
</feature>
<accession>A0A1Y2D190</accession>
<feature type="region of interest" description="Disordered" evidence="1">
    <location>
        <begin position="169"/>
        <end position="201"/>
    </location>
</feature>
<dbReference type="EMBL" id="MCGO01000002">
    <property type="protein sequence ID" value="ORY53049.1"/>
    <property type="molecule type" value="Genomic_DNA"/>
</dbReference>
<name>A0A1Y2D190_9FUNG</name>
<feature type="compositionally biased region" description="Low complexity" evidence="1">
    <location>
        <begin position="14"/>
        <end position="42"/>
    </location>
</feature>
<feature type="region of interest" description="Disordered" evidence="1">
    <location>
        <begin position="1301"/>
        <end position="1329"/>
    </location>
</feature>
<feature type="region of interest" description="Disordered" evidence="1">
    <location>
        <begin position="572"/>
        <end position="629"/>
    </location>
</feature>
<feature type="compositionally biased region" description="Low complexity" evidence="1">
    <location>
        <begin position="295"/>
        <end position="323"/>
    </location>
</feature>
<feature type="region of interest" description="Disordered" evidence="1">
    <location>
        <begin position="291"/>
        <end position="348"/>
    </location>
</feature>
<protein>
    <submittedName>
        <fullName evidence="2">Uncharacterized protein</fullName>
    </submittedName>
</protein>
<feature type="region of interest" description="Disordered" evidence="1">
    <location>
        <begin position="1"/>
        <end position="67"/>
    </location>
</feature>
<feature type="compositionally biased region" description="Basic residues" evidence="1">
    <location>
        <begin position="1014"/>
        <end position="1028"/>
    </location>
</feature>
<sequence length="1346" mass="148180">MYEILVSNQRKRQATASPEVSSSESTQSLSSKQSSKATTQPSNTGSPDPSHCSGPSLPSSPVQAPPISQELYPAHDSQQEIFLSTLNAPVEEVERVVVSVSDIQNPTETIAPDNIVHECPGLFRENGILRLDLATSGLSRFDQTLWMELSADDQKAHKDNVRRLLRQEKNKMKKKLKKNNKRFRKNGNGPKPPPPGSVRLNPLSTLAYAFNGSPCDNEPLLARRRRRGSEAGSRFSTLTFFHPSVTSLLAQRVQMRRLLMSLVTVLGPHPSRQLGALSHCTDWLLGASNQRKRQATASPEVSSSESTQSLSSKQSSKATTQPSNTGSPDPSHCSGPSLPSSPVQAPPISQELYPAHDSQQEIFLSTLNAPVEEVERVVVSVSDIQNPTETIAPDNIVHECPGLFRENGILRLDLATSGLSRFDQTLWMELSADDQKAHKDNVRRLLRQEKNKMKKKLKKNNKRFRKNGNGPKPPPPGSVRLNPLSTLAYAFNGSPCDNEPLLARRRRRGSEAGSRFSTLTFFHPSVTSLLAQRVQMRRLLMSLVTVLGPHPSRQLGALSHCTDWLLGASNQRKRQATASPEVSSSESTQSLSSKQSSKATTQPSNTGSPDPSHCSGPSLPSSPVQAPPISQELYPAHDSQQEIFLSTLNAPVEEVERVVVSVSDIQNPTETIAPDNIVHECPGLFRENGILRLDLATSGLSRFDQTLWMELSADDQKAHKDNVRRLLRQEKNKMKKKLKKNNKRFRKNGNGPKPPPPGSVRLNPLSTLAYAFNGSPCDNEPLLARRRRRGSEAGSRFSTLTFFHPSVTSLLAQRVQMRRLLMSLVTVLGPHPSRQLGALSHCTDWLLGASNQRKRQATASPEVSSSESTQSLSSKQSSKATTQPSNTGSPDPSHCSGPSLPSSPVQAPPISQELYPAHDSQQEIFLSTLNAPVEEVERVVVSVSDIQNPTETIAPDNIVHECPGLFRENGILRLDLATSGLSRFDQTLWMELSADDQKAHKDNVRRLLRQEKNKMKKKLKKNNKRFRKNGNGPKPPPPGSVRLNPLSTLAYAFNGSPCDNEPLLARRRRRGSEAGSRFSTLTFFHPSVTSLLAQRVQMRRLLMSLVTVLGPHPSRQLGALSHCTDWLLGASNQRKRQATASPEVSSSESTQSLSSKQSSKATTQPSNTGSPDPSHCSGPSLPSSPVQAPPISQELYPAHDSQQDIFLSTLNAPVEEVERVAASEDTVSDIQNPTETIAPDNIVHECPGLFRENGILRLDLATSGLSRFDQTLWMELSANDQKAHKDNVRRLLRQEKNKMKKKLNKNNKRFRKNGNGPKPPPPGSVRLNPLSTLASFRGRFFHSTIE</sequence>
<gene>
    <name evidence="2" type="ORF">BCR33DRAFT_779408</name>
</gene>
<evidence type="ECO:0000313" key="3">
    <source>
        <dbReference type="Proteomes" id="UP000193642"/>
    </source>
</evidence>
<comment type="caution">
    <text evidence="2">The sequence shown here is derived from an EMBL/GenBank/DDBJ whole genome shotgun (WGS) entry which is preliminary data.</text>
</comment>
<feature type="region of interest" description="Disordered" evidence="1">
    <location>
        <begin position="731"/>
        <end position="762"/>
    </location>
</feature>
<feature type="compositionally biased region" description="Basic residues" evidence="1">
    <location>
        <begin position="733"/>
        <end position="747"/>
    </location>
</feature>
<feature type="compositionally biased region" description="Low complexity" evidence="1">
    <location>
        <begin position="576"/>
        <end position="604"/>
    </location>
</feature>
<feature type="compositionally biased region" description="Low complexity" evidence="1">
    <location>
        <begin position="857"/>
        <end position="885"/>
    </location>
</feature>
<feature type="region of interest" description="Disordered" evidence="1">
    <location>
        <begin position="450"/>
        <end position="482"/>
    </location>
</feature>
<feature type="compositionally biased region" description="Basic residues" evidence="1">
    <location>
        <begin position="171"/>
        <end position="185"/>
    </location>
</feature>
<evidence type="ECO:0000313" key="2">
    <source>
        <dbReference type="EMBL" id="ORY53049.1"/>
    </source>
</evidence>
<dbReference type="PANTHER" id="PTHR24216:SF65">
    <property type="entry name" value="PAXILLIN-LIKE PROTEIN 1"/>
    <property type="match status" value="1"/>
</dbReference>
<feature type="region of interest" description="Disordered" evidence="1">
    <location>
        <begin position="1012"/>
        <end position="1043"/>
    </location>
</feature>
<dbReference type="PANTHER" id="PTHR24216">
    <property type="entry name" value="PAXILLIN-RELATED"/>
    <property type="match status" value="1"/>
</dbReference>
<dbReference type="Proteomes" id="UP000193642">
    <property type="component" value="Unassembled WGS sequence"/>
</dbReference>
<feature type="region of interest" description="Disordered" evidence="1">
    <location>
        <begin position="1134"/>
        <end position="1191"/>
    </location>
</feature>
<feature type="compositionally biased region" description="Basic residues" evidence="1">
    <location>
        <begin position="452"/>
        <end position="466"/>
    </location>
</feature>
<organism evidence="2 3">
    <name type="scientific">Rhizoclosmatium globosum</name>
    <dbReference type="NCBI Taxonomy" id="329046"/>
    <lineage>
        <taxon>Eukaryota</taxon>
        <taxon>Fungi</taxon>
        <taxon>Fungi incertae sedis</taxon>
        <taxon>Chytridiomycota</taxon>
        <taxon>Chytridiomycota incertae sedis</taxon>
        <taxon>Chytridiomycetes</taxon>
        <taxon>Chytridiales</taxon>
        <taxon>Chytriomycetaceae</taxon>
        <taxon>Rhizoclosmatium</taxon>
    </lineage>
</organism>
<proteinExistence type="predicted"/>
<feature type="compositionally biased region" description="Basic residues" evidence="1">
    <location>
        <begin position="1301"/>
        <end position="1312"/>
    </location>
</feature>